<dbReference type="PROSITE" id="PS50109">
    <property type="entry name" value="HIS_KIN"/>
    <property type="match status" value="1"/>
</dbReference>
<sequence>MLPMHKKKNTSPKIYVQIRKMLLLGIVIALGLSLGVSFLLNLIQESRSRDQTLSSAAQVAANTPVLMEDIHHTQATEYIRRTVRNVPSIDVFAVYDKSGAPVAFYDLASGADDPTLLTPLSESVMAWFTAGNDTMLYNGEAPSGTDRCAYAAIYSSEGELTGFVMVGIYMRSIQMMVLRMLLFHLLACVVALIAGSLLSLRLSRNIKEELLGYEPDAFRKLFLQRMDILDALDEGLLAIDENKCVTYLNRAASEILQIDQSAALGQPLKAVYPRSSIPRVMRTGLPEYNISLESITHVSVLSDRIPLWHNGKIEGAVAIFRNRTEVTKLAQDLTGVQHIVEALRAYTHEFTNKLHVILGLLQLGDIQHAEAYVLRITETRAQSIGYISDRIQDPSVAALLIGKAYRAAELDILFTLDPASTLHGNGQYLPVTGLITVLGNLIENSFDAMRGAPADVPSEVTVSIREGAHGLLLSVDDTGPGMTEEVKQHIFERGFSTKGDGRGTGLALVRDIIETYNGTIRVESDLGVGTSFIITLTDHT</sequence>
<dbReference type="Pfam" id="PF14689">
    <property type="entry name" value="SPOB_a"/>
    <property type="match status" value="1"/>
</dbReference>
<dbReference type="GO" id="GO:0006355">
    <property type="term" value="P:regulation of DNA-templated transcription"/>
    <property type="evidence" value="ECO:0007669"/>
    <property type="project" value="InterPro"/>
</dbReference>
<keyword evidence="7" id="KW-1133">Transmembrane helix</keyword>
<dbReference type="SMART" id="SM00091">
    <property type="entry name" value="PAS"/>
    <property type="match status" value="1"/>
</dbReference>
<dbReference type="SMART" id="SM00387">
    <property type="entry name" value="HATPase_c"/>
    <property type="match status" value="1"/>
</dbReference>
<dbReference type="Proteomes" id="UP000260649">
    <property type="component" value="Unassembled WGS sequence"/>
</dbReference>
<evidence type="ECO:0000256" key="3">
    <source>
        <dbReference type="ARBA" id="ARBA00022553"/>
    </source>
</evidence>
<reference evidence="9 10" key="1">
    <citation type="submission" date="2018-07" db="EMBL/GenBank/DDBJ databases">
        <title>GABA Modulating Bacteria of the Human Gut Microbiota.</title>
        <authorList>
            <person name="Strandwitz P."/>
            <person name="Kim K.H."/>
            <person name="Terekhova D."/>
            <person name="Liu J.K."/>
            <person name="Sharma A."/>
            <person name="Levering J."/>
            <person name="Mcdonald D."/>
            <person name="Dietrich D."/>
            <person name="Ramadhar T.R."/>
            <person name="Lekbua A."/>
            <person name="Mroue N."/>
            <person name="Liston C."/>
            <person name="Stewart E.J."/>
            <person name="Dubin M.J."/>
            <person name="Zengler K."/>
            <person name="Knight R."/>
            <person name="Gilbert J.A."/>
            <person name="Clardy J."/>
            <person name="Lewis K."/>
        </authorList>
    </citation>
    <scope>NUCLEOTIDE SEQUENCE [LARGE SCALE GENOMIC DNA]</scope>
    <source>
        <strain evidence="9 10">KLE1738</strain>
    </source>
</reference>
<organism evidence="9 10">
    <name type="scientific">Evtepia gabavorous</name>
    <dbReference type="NCBI Taxonomy" id="2211183"/>
    <lineage>
        <taxon>Bacteria</taxon>
        <taxon>Bacillati</taxon>
        <taxon>Bacillota</taxon>
        <taxon>Clostridia</taxon>
        <taxon>Eubacteriales</taxon>
        <taxon>Evtepia</taxon>
    </lineage>
</organism>
<keyword evidence="3" id="KW-0597">Phosphoprotein</keyword>
<dbReference type="Gene3D" id="3.30.450.20">
    <property type="entry name" value="PAS domain"/>
    <property type="match status" value="1"/>
</dbReference>
<dbReference type="AlphaFoldDB" id="A0A3E2B6Z2"/>
<dbReference type="PANTHER" id="PTHR43547">
    <property type="entry name" value="TWO-COMPONENT HISTIDINE KINASE"/>
    <property type="match status" value="1"/>
</dbReference>
<evidence type="ECO:0000256" key="7">
    <source>
        <dbReference type="SAM" id="Phobius"/>
    </source>
</evidence>
<evidence type="ECO:0000256" key="5">
    <source>
        <dbReference type="ARBA" id="ARBA00022777"/>
    </source>
</evidence>
<feature type="transmembrane region" description="Helical" evidence="7">
    <location>
        <begin position="149"/>
        <end position="169"/>
    </location>
</feature>
<feature type="domain" description="Histidine kinase" evidence="8">
    <location>
        <begin position="434"/>
        <end position="540"/>
    </location>
</feature>
<feature type="transmembrane region" description="Helical" evidence="7">
    <location>
        <begin position="181"/>
        <end position="200"/>
    </location>
</feature>
<keyword evidence="7" id="KW-0812">Transmembrane</keyword>
<accession>A0A3E2B6Z2</accession>
<protein>
    <recommendedName>
        <fullName evidence="2">histidine kinase</fullName>
        <ecNumber evidence="2">2.7.13.3</ecNumber>
    </recommendedName>
</protein>
<dbReference type="InterPro" id="IPR000014">
    <property type="entry name" value="PAS"/>
</dbReference>
<dbReference type="EC" id="2.7.13.3" evidence="2"/>
<dbReference type="Pfam" id="PF02518">
    <property type="entry name" value="HATPase_c"/>
    <property type="match status" value="1"/>
</dbReference>
<gene>
    <name evidence="9" type="ORF">DV520_00805</name>
</gene>
<dbReference type="Pfam" id="PF00989">
    <property type="entry name" value="PAS"/>
    <property type="match status" value="1"/>
</dbReference>
<evidence type="ECO:0000256" key="6">
    <source>
        <dbReference type="ARBA" id="ARBA00023012"/>
    </source>
</evidence>
<dbReference type="PRINTS" id="PR00344">
    <property type="entry name" value="BCTRLSENSOR"/>
</dbReference>
<evidence type="ECO:0000259" key="8">
    <source>
        <dbReference type="PROSITE" id="PS50109"/>
    </source>
</evidence>
<dbReference type="PANTHER" id="PTHR43547:SF10">
    <property type="entry name" value="SENSOR HISTIDINE KINASE DCUS"/>
    <property type="match status" value="1"/>
</dbReference>
<comment type="caution">
    <text evidence="9">The sequence shown here is derived from an EMBL/GenBank/DDBJ whole genome shotgun (WGS) entry which is preliminary data.</text>
</comment>
<evidence type="ECO:0000256" key="4">
    <source>
        <dbReference type="ARBA" id="ARBA00022679"/>
    </source>
</evidence>
<dbReference type="InterPro" id="IPR039506">
    <property type="entry name" value="SPOB_a"/>
</dbReference>
<keyword evidence="5" id="KW-0418">Kinase</keyword>
<proteinExistence type="predicted"/>
<dbReference type="CDD" id="cd00130">
    <property type="entry name" value="PAS"/>
    <property type="match status" value="1"/>
</dbReference>
<keyword evidence="7" id="KW-0472">Membrane</keyword>
<feature type="transmembrane region" description="Helical" evidence="7">
    <location>
        <begin position="21"/>
        <end position="43"/>
    </location>
</feature>
<evidence type="ECO:0000256" key="2">
    <source>
        <dbReference type="ARBA" id="ARBA00012438"/>
    </source>
</evidence>
<dbReference type="InterPro" id="IPR005467">
    <property type="entry name" value="His_kinase_dom"/>
</dbReference>
<dbReference type="InterPro" id="IPR013767">
    <property type="entry name" value="PAS_fold"/>
</dbReference>
<dbReference type="InterPro" id="IPR016120">
    <property type="entry name" value="Sig_transdc_His_kin_SpoOB"/>
</dbReference>
<dbReference type="OrthoDB" id="9792686at2"/>
<keyword evidence="4" id="KW-0808">Transferase</keyword>
<name>A0A3E2B6Z2_9FIRM</name>
<dbReference type="EMBL" id="QQRQ01000001">
    <property type="protein sequence ID" value="RFT07711.1"/>
    <property type="molecule type" value="Genomic_DNA"/>
</dbReference>
<dbReference type="InterPro" id="IPR004358">
    <property type="entry name" value="Sig_transdc_His_kin-like_C"/>
</dbReference>
<keyword evidence="10" id="KW-1185">Reference proteome</keyword>
<dbReference type="GO" id="GO:0000155">
    <property type="term" value="F:phosphorelay sensor kinase activity"/>
    <property type="evidence" value="ECO:0007669"/>
    <property type="project" value="InterPro"/>
</dbReference>
<dbReference type="SUPFAM" id="SSF55785">
    <property type="entry name" value="PYP-like sensor domain (PAS domain)"/>
    <property type="match status" value="1"/>
</dbReference>
<dbReference type="Gene3D" id="3.30.565.10">
    <property type="entry name" value="Histidine kinase-like ATPase, C-terminal domain"/>
    <property type="match status" value="1"/>
</dbReference>
<evidence type="ECO:0000313" key="9">
    <source>
        <dbReference type="EMBL" id="RFT07711.1"/>
    </source>
</evidence>
<dbReference type="InterPro" id="IPR035965">
    <property type="entry name" value="PAS-like_dom_sf"/>
</dbReference>
<evidence type="ECO:0000313" key="10">
    <source>
        <dbReference type="Proteomes" id="UP000260649"/>
    </source>
</evidence>
<evidence type="ECO:0000256" key="1">
    <source>
        <dbReference type="ARBA" id="ARBA00000085"/>
    </source>
</evidence>
<dbReference type="Gene3D" id="1.10.287.130">
    <property type="match status" value="1"/>
</dbReference>
<comment type="catalytic activity">
    <reaction evidence="1">
        <text>ATP + protein L-histidine = ADP + protein N-phospho-L-histidine.</text>
        <dbReference type="EC" id="2.7.13.3"/>
    </reaction>
</comment>
<dbReference type="SUPFAM" id="SSF55874">
    <property type="entry name" value="ATPase domain of HSP90 chaperone/DNA topoisomerase II/histidine kinase"/>
    <property type="match status" value="1"/>
</dbReference>
<keyword evidence="6" id="KW-0902">Two-component regulatory system</keyword>
<dbReference type="InterPro" id="IPR036890">
    <property type="entry name" value="HATPase_C_sf"/>
</dbReference>
<dbReference type="InterPro" id="IPR003594">
    <property type="entry name" value="HATPase_dom"/>
</dbReference>
<dbReference type="SUPFAM" id="SSF55890">
    <property type="entry name" value="Sporulation response regulatory protein Spo0B"/>
    <property type="match status" value="1"/>
</dbReference>